<organism evidence="6 7">
    <name type="scientific">Pseudolycoriella hygida</name>
    <dbReference type="NCBI Taxonomy" id="35572"/>
    <lineage>
        <taxon>Eukaryota</taxon>
        <taxon>Metazoa</taxon>
        <taxon>Ecdysozoa</taxon>
        <taxon>Arthropoda</taxon>
        <taxon>Hexapoda</taxon>
        <taxon>Insecta</taxon>
        <taxon>Pterygota</taxon>
        <taxon>Neoptera</taxon>
        <taxon>Endopterygota</taxon>
        <taxon>Diptera</taxon>
        <taxon>Nematocera</taxon>
        <taxon>Sciaroidea</taxon>
        <taxon>Sciaridae</taxon>
        <taxon>Pseudolycoriella</taxon>
    </lineage>
</organism>
<accession>A0A9Q0N6N1</accession>
<evidence type="ECO:0000313" key="6">
    <source>
        <dbReference type="EMBL" id="KAJ6644162.1"/>
    </source>
</evidence>
<evidence type="ECO:0000256" key="3">
    <source>
        <dbReference type="ARBA" id="ARBA00022679"/>
    </source>
</evidence>
<comment type="catalytic activity">
    <reaction evidence="5">
        <text>glucuronate acceptor + UDP-alpha-D-glucuronate = acceptor beta-D-glucuronoside + UDP + H(+)</text>
        <dbReference type="Rhea" id="RHEA:21032"/>
        <dbReference type="ChEBI" id="CHEBI:15378"/>
        <dbReference type="ChEBI" id="CHEBI:58052"/>
        <dbReference type="ChEBI" id="CHEBI:58223"/>
        <dbReference type="ChEBI" id="CHEBI:132367"/>
        <dbReference type="ChEBI" id="CHEBI:132368"/>
        <dbReference type="EC" id="2.4.1.17"/>
    </reaction>
</comment>
<dbReference type="PROSITE" id="PS00375">
    <property type="entry name" value="UDPGT"/>
    <property type="match status" value="1"/>
</dbReference>
<dbReference type="Proteomes" id="UP001151699">
    <property type="component" value="Chromosome B"/>
</dbReference>
<dbReference type="PANTHER" id="PTHR48043:SF159">
    <property type="entry name" value="EG:EG0003.4 PROTEIN-RELATED"/>
    <property type="match status" value="1"/>
</dbReference>
<evidence type="ECO:0000256" key="4">
    <source>
        <dbReference type="RuleBase" id="RU003718"/>
    </source>
</evidence>
<dbReference type="CDD" id="cd03784">
    <property type="entry name" value="GT1_Gtf-like"/>
    <property type="match status" value="1"/>
</dbReference>
<dbReference type="GO" id="GO:0016020">
    <property type="term" value="C:membrane"/>
    <property type="evidence" value="ECO:0007669"/>
    <property type="project" value="UniProtKB-SubCell"/>
</dbReference>
<dbReference type="InterPro" id="IPR050271">
    <property type="entry name" value="UDP-glycosyltransferase"/>
</dbReference>
<dbReference type="SUPFAM" id="SSF53756">
    <property type="entry name" value="UDP-Glycosyltransferase/glycogen phosphorylase"/>
    <property type="match status" value="1"/>
</dbReference>
<evidence type="ECO:0000313" key="7">
    <source>
        <dbReference type="Proteomes" id="UP001151699"/>
    </source>
</evidence>
<evidence type="ECO:0000256" key="1">
    <source>
        <dbReference type="ARBA" id="ARBA00009995"/>
    </source>
</evidence>
<reference evidence="6" key="1">
    <citation type="submission" date="2022-07" db="EMBL/GenBank/DDBJ databases">
        <authorList>
            <person name="Trinca V."/>
            <person name="Uliana J.V.C."/>
            <person name="Torres T.T."/>
            <person name="Ward R.J."/>
            <person name="Monesi N."/>
        </authorList>
    </citation>
    <scope>NUCLEOTIDE SEQUENCE</scope>
    <source>
        <strain evidence="6">HSMRA1968</strain>
        <tissue evidence="6">Whole embryos</tissue>
    </source>
</reference>
<dbReference type="Pfam" id="PF00201">
    <property type="entry name" value="UDPGT"/>
    <property type="match status" value="1"/>
</dbReference>
<keyword evidence="7" id="KW-1185">Reference proteome</keyword>
<comment type="similarity">
    <text evidence="1 4">Belongs to the UDP-glycosyltransferase family.</text>
</comment>
<comment type="caution">
    <text evidence="6">The sequence shown here is derived from an EMBL/GenBank/DDBJ whole genome shotgun (WGS) entry which is preliminary data.</text>
</comment>
<dbReference type="GO" id="GO:0015020">
    <property type="term" value="F:glucuronosyltransferase activity"/>
    <property type="evidence" value="ECO:0007669"/>
    <property type="project" value="UniProtKB-EC"/>
</dbReference>
<dbReference type="AlphaFoldDB" id="A0A9Q0N6N1"/>
<dbReference type="OrthoDB" id="5835829at2759"/>
<keyword evidence="3 4" id="KW-0808">Transferase</keyword>
<proteinExistence type="inferred from homology"/>
<sequence>MTNSAFTNGLAARGHNVTVISPDREKNPPNGVHYIQMNGLYDGIYKETVKEYFTPYEVSPFAKLQDFTGLMEAVCKEILATDGFETLSSYPNDFRFDLIIHDITLGSCLLGFMHKFNYPPVIAVTAFSHPPYMHQYVGGHYFTSYIPHYELPYSQEMNFSQRFMNFLVHIYDLFNWEYSFVKNIDKLLEGKFGPGMPSISELEKRTALGFVSTHPVFDYARPQLENVIAVGGLQIRDPNPLPKELNDFIESSKKGTVLFSLGSNFNASLMSVDKQNAFIDAFTHFPDYNFIWKFEKEMKNFKLPKNVILRPWLPQSDILAHPKIKAFISHGGLLGSFESLWRGVPVIGIPFGFDQTSNIMKLRENGMAEMLDYHTTTMELIRDTLQKVLENPKYLQNAKKMSARFQDQKEKPLDRAVWWAEWLIRNPDCDYLKSPEIRMTS</sequence>
<keyword evidence="2 4" id="KW-0328">Glycosyltransferase</keyword>
<comment type="subcellular location">
    <subcellularLocation>
        <location evidence="5">Membrane</location>
        <topology evidence="5">Single-pass membrane protein</topology>
    </subcellularLocation>
</comment>
<dbReference type="EMBL" id="WJQU01000002">
    <property type="protein sequence ID" value="KAJ6644162.1"/>
    <property type="molecule type" value="Genomic_DNA"/>
</dbReference>
<name>A0A9Q0N6N1_9DIPT</name>
<dbReference type="InterPro" id="IPR035595">
    <property type="entry name" value="UDP_glycos_trans_CS"/>
</dbReference>
<dbReference type="FunFam" id="3.40.50.2000:FF:000021">
    <property type="entry name" value="UDP-glucuronosyltransferase"/>
    <property type="match status" value="1"/>
</dbReference>
<protein>
    <recommendedName>
        <fullName evidence="5">UDP-glucuronosyltransferase</fullName>
        <ecNumber evidence="5">2.4.1.17</ecNumber>
    </recommendedName>
</protein>
<dbReference type="InterPro" id="IPR002213">
    <property type="entry name" value="UDP_glucos_trans"/>
</dbReference>
<dbReference type="PANTHER" id="PTHR48043">
    <property type="entry name" value="EG:EG0003.4 PROTEIN-RELATED"/>
    <property type="match status" value="1"/>
</dbReference>
<gene>
    <name evidence="6" type="primary">UGT5_12</name>
    <name evidence="6" type="ORF">Bhyg_09128</name>
</gene>
<dbReference type="Gene3D" id="3.40.50.2000">
    <property type="entry name" value="Glycogen Phosphorylase B"/>
    <property type="match status" value="1"/>
</dbReference>
<dbReference type="EC" id="2.4.1.17" evidence="5"/>
<evidence type="ECO:0000256" key="5">
    <source>
        <dbReference type="RuleBase" id="RU362059"/>
    </source>
</evidence>
<evidence type="ECO:0000256" key="2">
    <source>
        <dbReference type="ARBA" id="ARBA00022676"/>
    </source>
</evidence>